<evidence type="ECO:0000259" key="1">
    <source>
        <dbReference type="PROSITE" id="PS50943"/>
    </source>
</evidence>
<dbReference type="PANTHER" id="PTHR43236">
    <property type="entry name" value="ANTITOXIN HIGA1"/>
    <property type="match status" value="1"/>
</dbReference>
<dbReference type="Proteomes" id="UP000621856">
    <property type="component" value="Unassembled WGS sequence"/>
</dbReference>
<dbReference type="EMBL" id="BMGZ01000002">
    <property type="protein sequence ID" value="GGH99534.1"/>
    <property type="molecule type" value="Genomic_DNA"/>
</dbReference>
<protein>
    <submittedName>
        <fullName evidence="2 3">Transcriptional regulator</fullName>
    </submittedName>
</protein>
<evidence type="ECO:0000313" key="5">
    <source>
        <dbReference type="Proteomes" id="UP000818603"/>
    </source>
</evidence>
<dbReference type="SMART" id="SM00530">
    <property type="entry name" value="HTH_XRE"/>
    <property type="match status" value="1"/>
</dbReference>
<dbReference type="Pfam" id="PF01381">
    <property type="entry name" value="HTH_3"/>
    <property type="match status" value="1"/>
</dbReference>
<proteinExistence type="predicted"/>
<dbReference type="SUPFAM" id="SSF47413">
    <property type="entry name" value="lambda repressor-like DNA-binding domains"/>
    <property type="match status" value="1"/>
</dbReference>
<dbReference type="Proteomes" id="UP000818603">
    <property type="component" value="Unassembled WGS sequence"/>
</dbReference>
<keyword evidence="5" id="KW-1185">Reference proteome</keyword>
<dbReference type="EMBL" id="VCJR02000002">
    <property type="protein sequence ID" value="NHK28793.1"/>
    <property type="molecule type" value="Genomic_DNA"/>
</dbReference>
<comment type="caution">
    <text evidence="2">The sequence shown here is derived from an EMBL/GenBank/DDBJ whole genome shotgun (WGS) entry which is preliminary data.</text>
</comment>
<accession>A0A8J3ERN3</accession>
<evidence type="ECO:0000313" key="4">
    <source>
        <dbReference type="Proteomes" id="UP000621856"/>
    </source>
</evidence>
<dbReference type="AlphaFoldDB" id="A0A8J3ERN3"/>
<evidence type="ECO:0000313" key="3">
    <source>
        <dbReference type="EMBL" id="NHK28793.1"/>
    </source>
</evidence>
<name>A0A8J3ERN3_9PROT</name>
<reference evidence="2" key="1">
    <citation type="journal article" date="2014" name="Int. J. Syst. Evol. Microbiol.">
        <title>Complete genome sequence of Corynebacterium casei LMG S-19264T (=DSM 44701T), isolated from a smear-ripened cheese.</title>
        <authorList>
            <consortium name="US DOE Joint Genome Institute (JGI-PGF)"/>
            <person name="Walter F."/>
            <person name="Albersmeier A."/>
            <person name="Kalinowski J."/>
            <person name="Ruckert C."/>
        </authorList>
    </citation>
    <scope>NUCLEOTIDE SEQUENCE</scope>
    <source>
        <strain evidence="2">CGMCC 1.14984</strain>
    </source>
</reference>
<dbReference type="PROSITE" id="PS50943">
    <property type="entry name" value="HTH_CROC1"/>
    <property type="match status" value="1"/>
</dbReference>
<gene>
    <name evidence="2" type="primary">staR</name>
    <name evidence="3" type="ORF">FF098_012805</name>
    <name evidence="2" type="ORF">GCM10011355_25720</name>
</gene>
<dbReference type="PANTHER" id="PTHR43236:SF1">
    <property type="entry name" value="BLL7220 PROTEIN"/>
    <property type="match status" value="1"/>
</dbReference>
<sequence>MAHPIDLHVGQRLRQRRCLLGMTQQRLAEAVGIKFQQIQKYESGANRVSASRLWALANALEVSVSYFFDDLSQTKPNGSFAHSAAGGLAEDQAALIEPEVLSEKETIDLVRAYYGLSEEPRRRLLDLAKTLAGAA</sequence>
<feature type="domain" description="HTH cro/C1-type" evidence="1">
    <location>
        <begin position="13"/>
        <end position="67"/>
    </location>
</feature>
<organism evidence="2 4">
    <name type="scientific">Aquisalinus luteolus</name>
    <dbReference type="NCBI Taxonomy" id="1566827"/>
    <lineage>
        <taxon>Bacteria</taxon>
        <taxon>Pseudomonadati</taxon>
        <taxon>Pseudomonadota</taxon>
        <taxon>Alphaproteobacteria</taxon>
        <taxon>Parvularculales</taxon>
        <taxon>Parvularculaceae</taxon>
        <taxon>Aquisalinus</taxon>
    </lineage>
</organism>
<dbReference type="CDD" id="cd00093">
    <property type="entry name" value="HTH_XRE"/>
    <property type="match status" value="1"/>
</dbReference>
<dbReference type="InterPro" id="IPR001387">
    <property type="entry name" value="Cro/C1-type_HTH"/>
</dbReference>
<dbReference type="RefSeq" id="WP_155141077.1">
    <property type="nucleotide sequence ID" value="NZ_BMGZ01000002.1"/>
</dbReference>
<reference evidence="3 5" key="2">
    <citation type="submission" date="2020-02" db="EMBL/GenBank/DDBJ databases">
        <title>Genome sequence of Parvularcula flava strain NH6-79.</title>
        <authorList>
            <person name="Abdul Karim M.H."/>
            <person name="Lam M.Q."/>
            <person name="Chen S.J."/>
            <person name="Yahya A."/>
            <person name="Shahir S."/>
            <person name="Shamsir M.S."/>
            <person name="Chong C.S."/>
        </authorList>
    </citation>
    <scope>NUCLEOTIDE SEQUENCE [LARGE SCALE GENOMIC DNA]</scope>
    <source>
        <strain evidence="3 5">NH6-79</strain>
    </source>
</reference>
<reference evidence="2" key="3">
    <citation type="submission" date="2020-09" db="EMBL/GenBank/DDBJ databases">
        <authorList>
            <person name="Sun Q."/>
            <person name="Zhou Y."/>
        </authorList>
    </citation>
    <scope>NUCLEOTIDE SEQUENCE</scope>
    <source>
        <strain evidence="2">CGMCC 1.14984</strain>
    </source>
</reference>
<dbReference type="GO" id="GO:0003677">
    <property type="term" value="F:DNA binding"/>
    <property type="evidence" value="ECO:0007669"/>
    <property type="project" value="InterPro"/>
</dbReference>
<dbReference type="InterPro" id="IPR052345">
    <property type="entry name" value="Rad_response_metalloprotease"/>
</dbReference>
<evidence type="ECO:0000313" key="2">
    <source>
        <dbReference type="EMBL" id="GGH99534.1"/>
    </source>
</evidence>
<dbReference type="Gene3D" id="1.10.260.40">
    <property type="entry name" value="lambda repressor-like DNA-binding domains"/>
    <property type="match status" value="1"/>
</dbReference>
<dbReference type="InterPro" id="IPR010982">
    <property type="entry name" value="Lambda_DNA-bd_dom_sf"/>
</dbReference>